<sequence length="180" mass="19442">DSYNLWISYLGSANACKLYQVSIFNPDSIQFDVDVTASKIVRAIKTGSSLYACFDDSVNFIGKFNASNPSGVQSYQIIPVGETEAPVDIATDGTYLYVLIPGAISGEVAKVYKYNTSLSLQSTIPLDESAGDINNATGIISDGAGNLWITTNESPAKLVKLNIASETYEMWYITDESGYN</sequence>
<organism evidence="1">
    <name type="scientific">marine sediment metagenome</name>
    <dbReference type="NCBI Taxonomy" id="412755"/>
    <lineage>
        <taxon>unclassified sequences</taxon>
        <taxon>metagenomes</taxon>
        <taxon>ecological metagenomes</taxon>
    </lineage>
</organism>
<dbReference type="SUPFAM" id="SSF63825">
    <property type="entry name" value="YWTD domain"/>
    <property type="match status" value="1"/>
</dbReference>
<comment type="caution">
    <text evidence="1">The sequence shown here is derived from an EMBL/GenBank/DDBJ whole genome shotgun (WGS) entry which is preliminary data.</text>
</comment>
<proteinExistence type="predicted"/>
<gene>
    <name evidence="1" type="ORF">S01H4_27162</name>
</gene>
<feature type="non-terminal residue" evidence="1">
    <location>
        <position position="1"/>
    </location>
</feature>
<name>X1BYS8_9ZZZZ</name>
<dbReference type="EMBL" id="BART01013219">
    <property type="protein sequence ID" value="GAG89353.1"/>
    <property type="molecule type" value="Genomic_DNA"/>
</dbReference>
<protein>
    <submittedName>
        <fullName evidence="1">Uncharacterized protein</fullName>
    </submittedName>
</protein>
<dbReference type="AlphaFoldDB" id="X1BYS8"/>
<reference evidence="1" key="1">
    <citation type="journal article" date="2014" name="Front. Microbiol.">
        <title>High frequency of phylogenetically diverse reductive dehalogenase-homologous genes in deep subseafloor sedimentary metagenomes.</title>
        <authorList>
            <person name="Kawai M."/>
            <person name="Futagami T."/>
            <person name="Toyoda A."/>
            <person name="Takaki Y."/>
            <person name="Nishi S."/>
            <person name="Hori S."/>
            <person name="Arai W."/>
            <person name="Tsubouchi T."/>
            <person name="Morono Y."/>
            <person name="Uchiyama I."/>
            <person name="Ito T."/>
            <person name="Fujiyama A."/>
            <person name="Inagaki F."/>
            <person name="Takami H."/>
        </authorList>
    </citation>
    <scope>NUCLEOTIDE SEQUENCE</scope>
    <source>
        <strain evidence="1">Expedition CK06-06</strain>
    </source>
</reference>
<evidence type="ECO:0000313" key="1">
    <source>
        <dbReference type="EMBL" id="GAG89353.1"/>
    </source>
</evidence>
<accession>X1BYS8</accession>